<evidence type="ECO:0000313" key="1">
    <source>
        <dbReference type="EMBL" id="QAY02123.1"/>
    </source>
</evidence>
<reference evidence="1 2" key="1">
    <citation type="submission" date="2018-09" db="EMBL/GenBank/DDBJ databases">
        <title>Characterization and complete genomic analysis of VspSw_1.</title>
        <authorList>
            <person name="Chen L."/>
        </authorList>
    </citation>
    <scope>NUCLEOTIDE SEQUENCE [LARGE SCALE GENOMIC DNA]</scope>
</reference>
<protein>
    <submittedName>
        <fullName evidence="1">Uncharacterized protein</fullName>
    </submittedName>
</protein>
<accession>A0A411BKI9</accession>
<gene>
    <name evidence="1" type="ORF">VspSw1_50</name>
</gene>
<evidence type="ECO:0000313" key="2">
    <source>
        <dbReference type="Proteomes" id="UP000290327"/>
    </source>
</evidence>
<sequence>MEHPFIVYIKEEVNKLDAQVRAARAEDYRNSNPVARAKIKRLLTAKREFETFLAQENN</sequence>
<dbReference type="EMBL" id="MH925094">
    <property type="protein sequence ID" value="QAY02123.1"/>
    <property type="molecule type" value="Genomic_DNA"/>
</dbReference>
<proteinExistence type="predicted"/>
<keyword evidence="2" id="KW-1185">Reference proteome</keyword>
<name>A0A411BKI9_9CAUD</name>
<dbReference type="Proteomes" id="UP000290327">
    <property type="component" value="Segment"/>
</dbReference>
<organism evidence="1 2">
    <name type="scientific">Vibrio phage VspSw_1</name>
    <dbReference type="NCBI Taxonomy" id="2484249"/>
    <lineage>
        <taxon>Viruses</taxon>
        <taxon>Duplodnaviria</taxon>
        <taxon>Heunggongvirae</taxon>
        <taxon>Uroviricota</taxon>
        <taxon>Caudoviricetes</taxon>
        <taxon>Demerecviridae</taxon>
        <taxon>Pogseptimavirus</taxon>
        <taxon>Pogseptimavirus VspSw1</taxon>
    </lineage>
</organism>